<dbReference type="CDD" id="cd02869">
    <property type="entry name" value="PseudoU_synth_RluA_like"/>
    <property type="match status" value="1"/>
</dbReference>
<name>A0A3R8RZF3_9BURK</name>
<dbReference type="GO" id="GO:0000455">
    <property type="term" value="P:enzyme-directed rRNA pseudouridine synthesis"/>
    <property type="evidence" value="ECO:0007669"/>
    <property type="project" value="TreeGrafter"/>
</dbReference>
<evidence type="ECO:0000313" key="2">
    <source>
        <dbReference type="EMBL" id="RRS02547.1"/>
    </source>
</evidence>
<keyword evidence="3" id="KW-1185">Reference proteome</keyword>
<dbReference type="GO" id="GO:0003723">
    <property type="term" value="F:RNA binding"/>
    <property type="evidence" value="ECO:0007669"/>
    <property type="project" value="InterPro"/>
</dbReference>
<dbReference type="GO" id="GO:0009982">
    <property type="term" value="F:pseudouridine synthase activity"/>
    <property type="evidence" value="ECO:0007669"/>
    <property type="project" value="InterPro"/>
</dbReference>
<dbReference type="PANTHER" id="PTHR21600">
    <property type="entry name" value="MITOCHONDRIAL RNA PSEUDOURIDINE SYNTHASE"/>
    <property type="match status" value="1"/>
</dbReference>
<dbReference type="PROSITE" id="PS01129">
    <property type="entry name" value="PSI_RLU"/>
    <property type="match status" value="1"/>
</dbReference>
<protein>
    <submittedName>
        <fullName evidence="2">RluA family pseudouridine synthase</fullName>
    </submittedName>
</protein>
<sequence>MTTQDPQGHQLADYQPPPDTGLALLYEDEHLLALDKPSGLLSVPGRGERMADCLAARVQARFPDAMVVHRLDMDTSGLVLMARGPLVQRLLSQQFMARQVDKRYEAMVHGVLAQEEGEIDLPLITDWPRRPRQKVDAEIGKPSLTRFRLLQPLANSSRVSLEPVTGRSHQLRVHLMALGHPIIGDDLYGPPGDRARAGRLMLHACDVALAHPVSGQALKLVCPCPF</sequence>
<dbReference type="Pfam" id="PF00849">
    <property type="entry name" value="PseudoU_synth_2"/>
    <property type="match status" value="1"/>
</dbReference>
<reference evidence="2 3" key="1">
    <citation type="submission" date="2018-12" db="EMBL/GenBank/DDBJ databases">
        <title>The whole draft genome of Aquabacterium sp. SJQ9.</title>
        <authorList>
            <person name="Sun L."/>
            <person name="Gao X."/>
            <person name="Chen W."/>
            <person name="Huang K."/>
        </authorList>
    </citation>
    <scope>NUCLEOTIDE SEQUENCE [LARGE SCALE GENOMIC DNA]</scope>
    <source>
        <strain evidence="2 3">SJQ9</strain>
    </source>
</reference>
<dbReference type="Proteomes" id="UP000269265">
    <property type="component" value="Unassembled WGS sequence"/>
</dbReference>
<proteinExistence type="predicted"/>
<dbReference type="InterPro" id="IPR020103">
    <property type="entry name" value="PsdUridine_synth_cat_dom_sf"/>
</dbReference>
<dbReference type="EMBL" id="RSED01000021">
    <property type="protein sequence ID" value="RRS02547.1"/>
    <property type="molecule type" value="Genomic_DNA"/>
</dbReference>
<dbReference type="PANTHER" id="PTHR21600:SF89">
    <property type="entry name" value="RIBOSOMAL LARGE SUBUNIT PSEUDOURIDINE SYNTHASE A"/>
    <property type="match status" value="1"/>
</dbReference>
<organism evidence="2 3">
    <name type="scientific">Aquabacterium soli</name>
    <dbReference type="NCBI Taxonomy" id="2493092"/>
    <lineage>
        <taxon>Bacteria</taxon>
        <taxon>Pseudomonadati</taxon>
        <taxon>Pseudomonadota</taxon>
        <taxon>Betaproteobacteria</taxon>
        <taxon>Burkholderiales</taxon>
        <taxon>Aquabacterium</taxon>
    </lineage>
</organism>
<dbReference type="GO" id="GO:0140098">
    <property type="term" value="F:catalytic activity, acting on RNA"/>
    <property type="evidence" value="ECO:0007669"/>
    <property type="project" value="UniProtKB-ARBA"/>
</dbReference>
<dbReference type="OrthoDB" id="9785808at2"/>
<comment type="caution">
    <text evidence="2">The sequence shown here is derived from an EMBL/GenBank/DDBJ whole genome shotgun (WGS) entry which is preliminary data.</text>
</comment>
<dbReference type="InterPro" id="IPR006145">
    <property type="entry name" value="PsdUridine_synth_RsuA/RluA"/>
</dbReference>
<dbReference type="Gene3D" id="3.30.2350.10">
    <property type="entry name" value="Pseudouridine synthase"/>
    <property type="match status" value="1"/>
</dbReference>
<accession>A0A3R8RZF3</accession>
<dbReference type="SUPFAM" id="SSF55120">
    <property type="entry name" value="Pseudouridine synthase"/>
    <property type="match status" value="1"/>
</dbReference>
<dbReference type="AlphaFoldDB" id="A0A3R8RZF3"/>
<dbReference type="InterPro" id="IPR006224">
    <property type="entry name" value="PsdUridine_synth_RluA-like_CS"/>
</dbReference>
<dbReference type="RefSeq" id="WP_125245013.1">
    <property type="nucleotide sequence ID" value="NZ_RSED01000021.1"/>
</dbReference>
<evidence type="ECO:0000259" key="1">
    <source>
        <dbReference type="Pfam" id="PF00849"/>
    </source>
</evidence>
<gene>
    <name evidence="2" type="ORF">EIP75_20255</name>
</gene>
<feature type="domain" description="Pseudouridine synthase RsuA/RluA-like" evidence="1">
    <location>
        <begin position="30"/>
        <end position="175"/>
    </location>
</feature>
<evidence type="ECO:0000313" key="3">
    <source>
        <dbReference type="Proteomes" id="UP000269265"/>
    </source>
</evidence>
<dbReference type="InterPro" id="IPR050188">
    <property type="entry name" value="RluA_PseudoU_synthase"/>
</dbReference>